<gene>
    <name evidence="4" type="ORF">CP975_28145</name>
</gene>
<dbReference type="Pfam" id="PF13191">
    <property type="entry name" value="AAA_16"/>
    <property type="match status" value="1"/>
</dbReference>
<dbReference type="GO" id="GO:0005524">
    <property type="term" value="F:ATP binding"/>
    <property type="evidence" value="ECO:0007669"/>
    <property type="project" value="UniProtKB-KW"/>
</dbReference>
<dbReference type="PROSITE" id="PS00622">
    <property type="entry name" value="HTH_LUXR_1"/>
    <property type="match status" value="1"/>
</dbReference>
<dbReference type="KEGG" id="salw:CP975_28145"/>
<dbReference type="InterPro" id="IPR036388">
    <property type="entry name" value="WH-like_DNA-bd_sf"/>
</dbReference>
<dbReference type="InterPro" id="IPR016032">
    <property type="entry name" value="Sig_transdc_resp-reg_C-effctor"/>
</dbReference>
<dbReference type="InterPro" id="IPR000792">
    <property type="entry name" value="Tscrpt_reg_LuxR_C"/>
</dbReference>
<dbReference type="GO" id="GO:0005737">
    <property type="term" value="C:cytoplasm"/>
    <property type="evidence" value="ECO:0007669"/>
    <property type="project" value="TreeGrafter"/>
</dbReference>
<keyword evidence="1" id="KW-0547">Nucleotide-binding</keyword>
<dbReference type="CDD" id="cd06170">
    <property type="entry name" value="LuxR_C_like"/>
    <property type="match status" value="1"/>
</dbReference>
<dbReference type="GO" id="GO:0003677">
    <property type="term" value="F:DNA binding"/>
    <property type="evidence" value="ECO:0007669"/>
    <property type="project" value="InterPro"/>
</dbReference>
<dbReference type="Pfam" id="PF00196">
    <property type="entry name" value="GerE"/>
    <property type="match status" value="1"/>
</dbReference>
<dbReference type="Gene3D" id="1.10.10.10">
    <property type="entry name" value="Winged helix-like DNA-binding domain superfamily/Winged helix DNA-binding domain"/>
    <property type="match status" value="1"/>
</dbReference>
<evidence type="ECO:0000313" key="4">
    <source>
        <dbReference type="EMBL" id="QEV20905.1"/>
    </source>
</evidence>
<dbReference type="EMBL" id="CP023695">
    <property type="protein sequence ID" value="QEV20905.1"/>
    <property type="molecule type" value="Genomic_DNA"/>
</dbReference>
<dbReference type="PROSITE" id="PS50043">
    <property type="entry name" value="HTH_LUXR_2"/>
    <property type="match status" value="1"/>
</dbReference>
<dbReference type="GO" id="GO:0006355">
    <property type="term" value="P:regulation of DNA-templated transcription"/>
    <property type="evidence" value="ECO:0007669"/>
    <property type="project" value="InterPro"/>
</dbReference>
<dbReference type="PANTHER" id="PTHR16305:SF35">
    <property type="entry name" value="TRANSCRIPTIONAL ACTIVATOR DOMAIN"/>
    <property type="match status" value="1"/>
</dbReference>
<evidence type="ECO:0000259" key="3">
    <source>
        <dbReference type="PROSITE" id="PS50043"/>
    </source>
</evidence>
<dbReference type="SUPFAM" id="SSF52540">
    <property type="entry name" value="P-loop containing nucleoside triphosphate hydrolases"/>
    <property type="match status" value="1"/>
</dbReference>
<protein>
    <submittedName>
        <fullName evidence="4">LuxR family transcriptional regulator</fullName>
    </submittedName>
</protein>
<feature type="domain" description="HTH luxR-type" evidence="3">
    <location>
        <begin position="886"/>
        <end position="950"/>
    </location>
</feature>
<name>A0A5J6HW90_STRAD</name>
<sequence>MRRNGFTLVGRERQLEDLVTPLRALPSVVMVEGEAGSGKSRLVREAEQLLTADGTQVATGLCCPLREPFPYGPVLQAVGQAAERLPADCLLTPETRTLASFLPGLAPHVDDSRQAAGAMPERHRLLLGIRDVLRAVEPVVLVIEDMHWADEATRELLFLIAREPPPGLGLVLTYRAEDLPPTEPVLGSAYRRPIGVSGGEIRLQPLSEQEVTTLASGVVGRVAGRALGQVLHRRSAGLALAVEEDLLTLLDRRKKNAPQGLEQETEALGRSPVPRSLREAVHERLAVLPEPAARVVEAAAVLAVPATQDVLAEVAGLEADQATTALTQALHRALLHEPEPAKYAFRHVLAQQAVYGDLPGPRRLQLHRRAHGVLRGQQRPPLVQIAHHTKALGDKETWLREAEEAAREAVAVGDDGVASQLLHGILGAEGVRPQARSHAALALSDIAHKFTRFAHHLAIMRRLVDDPTLPALTRGRVRLTLAAVLMNHAGDVASFRELMKATEELEPWPALAASGMLNAIFYERVQTPAEIALCVDRAETALRGCRDEGRLAELEGAKLFLMARDGHPALWERVDALPRTSPHPEARRQRLIALYNVGTNALNRGEDARAAALLHETVRLTTDGVNPSLECFARAQLLRYDWLSGAWDGLEERLDELNTSCPDMAIAQREQALLGGSLAASKGQWAKAMEHLEFARGAGERIGGTLCALHAAAATAEVHLARDEPDRAWEALGPAIRLLQSSSSWYKLLGVVQAAVRAALRTGHRAAAQQVVEQALAAQESYIAPAADAELCVARGLLEQDSDPDGAARWFRRARDMWRAIGRPYPAARAVELLAHCHDGPRAHVDTSSLGEALDTYSRLGATADLARCRHALREAGAKRPATPGRRGYGEGLSPREAEVARLLAEGASNRDIAQALCLSVRTVEHHVARTLKKLRVDHRAEVSAALRRGP</sequence>
<dbReference type="SMART" id="SM00421">
    <property type="entry name" value="HTH_LUXR"/>
    <property type="match status" value="1"/>
</dbReference>
<dbReference type="SUPFAM" id="SSF46894">
    <property type="entry name" value="C-terminal effector domain of the bipartite response regulators"/>
    <property type="match status" value="1"/>
</dbReference>
<accession>A0A5J6HW90</accession>
<evidence type="ECO:0000256" key="1">
    <source>
        <dbReference type="ARBA" id="ARBA00022741"/>
    </source>
</evidence>
<evidence type="ECO:0000256" key="2">
    <source>
        <dbReference type="ARBA" id="ARBA00022840"/>
    </source>
</evidence>
<keyword evidence="5" id="KW-1185">Reference proteome</keyword>
<proteinExistence type="predicted"/>
<dbReference type="InterPro" id="IPR027417">
    <property type="entry name" value="P-loop_NTPase"/>
</dbReference>
<keyword evidence="2" id="KW-0067">ATP-binding</keyword>
<dbReference type="InterPro" id="IPR041664">
    <property type="entry name" value="AAA_16"/>
</dbReference>
<dbReference type="AlphaFoldDB" id="A0A5J6HW90"/>
<dbReference type="PRINTS" id="PR00038">
    <property type="entry name" value="HTHLUXR"/>
</dbReference>
<organism evidence="4 5">
    <name type="scientific">Streptomyces alboniger</name>
    <dbReference type="NCBI Taxonomy" id="132473"/>
    <lineage>
        <taxon>Bacteria</taxon>
        <taxon>Bacillati</taxon>
        <taxon>Actinomycetota</taxon>
        <taxon>Actinomycetes</taxon>
        <taxon>Kitasatosporales</taxon>
        <taxon>Streptomycetaceae</taxon>
        <taxon>Streptomyces</taxon>
        <taxon>Streptomyces aurantiacus group</taxon>
    </lineage>
</organism>
<dbReference type="PANTHER" id="PTHR16305">
    <property type="entry name" value="TESTICULAR SOLUBLE ADENYLYL CYCLASE"/>
    <property type="match status" value="1"/>
</dbReference>
<dbReference type="OrthoDB" id="5476461at2"/>
<dbReference type="Proteomes" id="UP000326553">
    <property type="component" value="Chromosome"/>
</dbReference>
<reference evidence="4 5" key="1">
    <citation type="submission" date="2017-09" db="EMBL/GenBank/DDBJ databases">
        <authorList>
            <person name="Lee N."/>
            <person name="Cho B.-K."/>
        </authorList>
    </citation>
    <scope>NUCLEOTIDE SEQUENCE [LARGE SCALE GENOMIC DNA]</scope>
    <source>
        <strain evidence="4 5">ATCC 12461</strain>
    </source>
</reference>
<dbReference type="GO" id="GO:0004016">
    <property type="term" value="F:adenylate cyclase activity"/>
    <property type="evidence" value="ECO:0007669"/>
    <property type="project" value="TreeGrafter"/>
</dbReference>
<dbReference type="RefSeq" id="WP_070321232.1">
    <property type="nucleotide sequence ID" value="NZ_CP023695.1"/>
</dbReference>
<evidence type="ECO:0000313" key="5">
    <source>
        <dbReference type="Proteomes" id="UP000326553"/>
    </source>
</evidence>